<dbReference type="InterPro" id="IPR029021">
    <property type="entry name" value="Prot-tyrosine_phosphatase-like"/>
</dbReference>
<dbReference type="InterPro" id="IPR000340">
    <property type="entry name" value="Dual-sp_phosphatase_cat-dom"/>
</dbReference>
<keyword evidence="1" id="KW-1133">Transmembrane helix</keyword>
<proteinExistence type="predicted"/>
<dbReference type="PANTHER" id="PTHR47216:SF4">
    <property type="entry name" value="OS01G0859400 PROTEIN"/>
    <property type="match status" value="1"/>
</dbReference>
<dbReference type="SUPFAM" id="SSF52799">
    <property type="entry name" value="(Phosphotyrosine protein) phosphatases II"/>
    <property type="match status" value="1"/>
</dbReference>
<name>A0ABR7QYR0_9GAMM</name>
<dbReference type="InterPro" id="IPR000387">
    <property type="entry name" value="Tyr_Pase_dom"/>
</dbReference>
<dbReference type="Proteomes" id="UP000651208">
    <property type="component" value="Unassembled WGS sequence"/>
</dbReference>
<gene>
    <name evidence="3" type="ORF">FcAc13_08470</name>
</gene>
<feature type="transmembrane region" description="Helical" evidence="1">
    <location>
        <begin position="242"/>
        <end position="260"/>
    </location>
</feature>
<organism evidence="3 4">
    <name type="scientific">Frischella japonica</name>
    <dbReference type="NCBI Taxonomy" id="2741544"/>
    <lineage>
        <taxon>Bacteria</taxon>
        <taxon>Pseudomonadati</taxon>
        <taxon>Pseudomonadota</taxon>
        <taxon>Gammaproteobacteria</taxon>
        <taxon>Orbales</taxon>
        <taxon>Orbaceae</taxon>
        <taxon>Frischella</taxon>
    </lineage>
</organism>
<feature type="transmembrane region" description="Helical" evidence="1">
    <location>
        <begin position="54"/>
        <end position="76"/>
    </location>
</feature>
<dbReference type="Pfam" id="PF00782">
    <property type="entry name" value="DSPc"/>
    <property type="match status" value="1"/>
</dbReference>
<accession>A0ABR7QYR0</accession>
<dbReference type="CDD" id="cd14527">
    <property type="entry name" value="DSP_bac"/>
    <property type="match status" value="1"/>
</dbReference>
<comment type="caution">
    <text evidence="3">The sequence shown here is derived from an EMBL/GenBank/DDBJ whole genome shotgun (WGS) entry which is preliminary data.</text>
</comment>
<keyword evidence="1" id="KW-0472">Membrane</keyword>
<evidence type="ECO:0000259" key="2">
    <source>
        <dbReference type="PROSITE" id="PS50056"/>
    </source>
</evidence>
<dbReference type="CDD" id="cd03386">
    <property type="entry name" value="PAP2_Aur1_like"/>
    <property type="match status" value="1"/>
</dbReference>
<keyword evidence="1" id="KW-0812">Transmembrane</keyword>
<dbReference type="PROSITE" id="PS50056">
    <property type="entry name" value="TYR_PHOSPHATASE_2"/>
    <property type="match status" value="1"/>
</dbReference>
<feature type="domain" description="Tyrosine specific protein phosphatases" evidence="2">
    <location>
        <begin position="358"/>
        <end position="426"/>
    </location>
</feature>
<evidence type="ECO:0000313" key="3">
    <source>
        <dbReference type="EMBL" id="MBC9131342.1"/>
    </source>
</evidence>
<feature type="transmembrane region" description="Helical" evidence="1">
    <location>
        <begin position="85"/>
        <end position="105"/>
    </location>
</feature>
<dbReference type="RefSeq" id="WP_187755787.1">
    <property type="nucleotide sequence ID" value="NZ_JABURY010000017.1"/>
</dbReference>
<dbReference type="EMBL" id="JABURY010000017">
    <property type="protein sequence ID" value="MBC9131342.1"/>
    <property type="molecule type" value="Genomic_DNA"/>
</dbReference>
<dbReference type="InterPro" id="IPR020422">
    <property type="entry name" value="TYR_PHOSPHATASE_DUAL_dom"/>
</dbReference>
<evidence type="ECO:0000256" key="1">
    <source>
        <dbReference type="SAM" id="Phobius"/>
    </source>
</evidence>
<protein>
    <submittedName>
        <fullName evidence="3">Phosphatase PAP2/dual specificity phosphatase family protein</fullName>
    </submittedName>
</protein>
<feature type="transmembrane region" description="Helical" evidence="1">
    <location>
        <begin position="12"/>
        <end position="34"/>
    </location>
</feature>
<feature type="transmembrane region" description="Helical" evidence="1">
    <location>
        <begin position="219"/>
        <end position="236"/>
    </location>
</feature>
<reference evidence="3 4" key="1">
    <citation type="submission" date="2020-06" db="EMBL/GenBank/DDBJ databases">
        <title>Frischella cerana isolated from Apis cerana gut homogenate.</title>
        <authorList>
            <person name="Wolter L.A."/>
            <person name="Suenami S."/>
            <person name="Miyazaki R."/>
        </authorList>
    </citation>
    <scope>NUCLEOTIDE SEQUENCE [LARGE SCALE GENOMIC DNA]</scope>
    <source>
        <strain evidence="3 4">Ac13</strain>
    </source>
</reference>
<evidence type="ECO:0000313" key="4">
    <source>
        <dbReference type="Proteomes" id="UP000651208"/>
    </source>
</evidence>
<dbReference type="SMART" id="SM00195">
    <property type="entry name" value="DSPc"/>
    <property type="match status" value="1"/>
</dbReference>
<dbReference type="PANTHER" id="PTHR47216">
    <property type="match status" value="1"/>
</dbReference>
<sequence length="442" mass="51159">MRTLKFKRYLFYKCICLGGLSVFFFASYNLANWFTANRLNVGSFVFSWESSIPLWPWTIIPYWSIDLMYGLAILLVNTKQSLKTLCLRLLSAQIICVLCFFIFPLKFSFTRPPLDGFLGLWFDVLMGFDKPFNQAPSLHITLLVILWQFYTNYLRCTVVRYLLNSWCFLIAVSVLTTWQHHFFDIPTGLWVGCFCIWLWPEHDSSPLKNNPFPKHYTWAGIYFILFLLSLSLAIYYNSWGLWLLWLAGAFYLVSLNYLQVGAIGFQKQANGHFHLPITILYLPYFMIMWLNSRIWTLKNNPFDLITDNVYLGRIPDKKTLQAKAFASIVDLCAELPITQFNGQYRLIPVLDMTPLSIEQCQQAAQTIEQYHNQGSVLICCALGYSRSATAVVAWLLLTARATTVKDAINQVKACRNTVVISTQQQQILADWLNQILQGNRYV</sequence>
<dbReference type="Gene3D" id="3.90.190.10">
    <property type="entry name" value="Protein tyrosine phosphatase superfamily"/>
    <property type="match status" value="1"/>
</dbReference>
<feature type="transmembrane region" description="Helical" evidence="1">
    <location>
        <begin position="158"/>
        <end position="176"/>
    </location>
</feature>
<feature type="transmembrane region" description="Helical" evidence="1">
    <location>
        <begin position="132"/>
        <end position="151"/>
    </location>
</feature>
<feature type="transmembrane region" description="Helical" evidence="1">
    <location>
        <begin position="272"/>
        <end position="290"/>
    </location>
</feature>
<keyword evidence="4" id="KW-1185">Reference proteome</keyword>